<name>A0A7S7LX85_9BACT</name>
<reference evidence="2 3" key="1">
    <citation type="submission" date="2020-05" db="EMBL/GenBank/DDBJ databases">
        <title>Sulfurimonas marisnigri, sp. nov., and Sulfurimonas baltica, sp. nov., manganese oxide reducing chemolithoautotrophs of the class Epsilonproteobacteria isolated from the pelagic redoxclines of the Black and Baltic Seas and emended description of the genus Sulfurimonas.</title>
        <authorList>
            <person name="Henkel J.V."/>
            <person name="Laudan C."/>
            <person name="Werner J."/>
            <person name="Neu T."/>
            <person name="Plewe S."/>
            <person name="Sproer C."/>
            <person name="Bunk B."/>
            <person name="Schulz-Vogt H.N."/>
        </authorList>
    </citation>
    <scope>NUCLEOTIDE SEQUENCE [LARGE SCALE GENOMIC DNA]</scope>
    <source>
        <strain evidence="2 3">GD2</strain>
    </source>
</reference>
<organism evidence="2 3">
    <name type="scientific">Candidatus Sulfurimonas baltica</name>
    <dbReference type="NCBI Taxonomy" id="2740404"/>
    <lineage>
        <taxon>Bacteria</taxon>
        <taxon>Pseudomonadati</taxon>
        <taxon>Campylobacterota</taxon>
        <taxon>Epsilonproteobacteria</taxon>
        <taxon>Campylobacterales</taxon>
        <taxon>Sulfurimonadaceae</taxon>
        <taxon>Sulfurimonas</taxon>
    </lineage>
</organism>
<feature type="transmembrane region" description="Helical" evidence="1">
    <location>
        <begin position="54"/>
        <end position="73"/>
    </location>
</feature>
<keyword evidence="1" id="KW-0472">Membrane</keyword>
<accession>A0A7S7LX85</accession>
<evidence type="ECO:0000313" key="2">
    <source>
        <dbReference type="EMBL" id="QOY53199.1"/>
    </source>
</evidence>
<dbReference type="EMBL" id="CP054492">
    <property type="protein sequence ID" value="QOY53199.1"/>
    <property type="molecule type" value="Genomic_DNA"/>
</dbReference>
<dbReference type="Proteomes" id="UP000593994">
    <property type="component" value="Chromosome"/>
</dbReference>
<keyword evidence="1" id="KW-1133">Transmembrane helix</keyword>
<protein>
    <submittedName>
        <fullName evidence="2">Uncharacterized protein</fullName>
    </submittedName>
</protein>
<dbReference type="AlphaFoldDB" id="A0A7S7LX85"/>
<gene>
    <name evidence="2" type="ORF">HUE88_05840</name>
</gene>
<dbReference type="RefSeq" id="WP_194372021.1">
    <property type="nucleotide sequence ID" value="NZ_CP054492.1"/>
</dbReference>
<evidence type="ECO:0000256" key="1">
    <source>
        <dbReference type="SAM" id="Phobius"/>
    </source>
</evidence>
<proteinExistence type="predicted"/>
<evidence type="ECO:0000313" key="3">
    <source>
        <dbReference type="Proteomes" id="UP000593994"/>
    </source>
</evidence>
<keyword evidence="3" id="KW-1185">Reference proteome</keyword>
<dbReference type="KEGG" id="sbal:HUE88_05840"/>
<keyword evidence="1" id="KW-0812">Transmembrane</keyword>
<sequence>MMPDITKYTKISEKNQKKACRWVCRQNNDVAYEVHKQQKKEYFALKAKFVDVDAILISLAAYIIAVSKIYNLFIAKSQKNKFENLKGINSSQKIRGASIKNQKKSPKRDQLLNKKSLLLDLIDNQGLSPYSVVIFLKKFNGFEVSHTTIRKVYKFLKEDV</sequence>